<evidence type="ECO:0000256" key="4">
    <source>
        <dbReference type="ARBA" id="ARBA00023204"/>
    </source>
</evidence>
<feature type="compositionally biased region" description="Acidic residues" evidence="6">
    <location>
        <begin position="257"/>
        <end position="270"/>
    </location>
</feature>
<dbReference type="InterPro" id="IPR041247">
    <property type="entry name" value="Rad52_fam"/>
</dbReference>
<keyword evidence="2" id="KW-0227">DNA damage</keyword>
<feature type="region of interest" description="Disordered" evidence="6">
    <location>
        <begin position="206"/>
        <end position="585"/>
    </location>
</feature>
<evidence type="ECO:0000256" key="2">
    <source>
        <dbReference type="ARBA" id="ARBA00022763"/>
    </source>
</evidence>
<evidence type="ECO:0000313" key="8">
    <source>
        <dbReference type="Proteomes" id="UP001219568"/>
    </source>
</evidence>
<feature type="compositionally biased region" description="Polar residues" evidence="6">
    <location>
        <begin position="399"/>
        <end position="408"/>
    </location>
</feature>
<dbReference type="InterPro" id="IPR007232">
    <property type="entry name" value="Rad52_Rad59_Rad22"/>
</dbReference>
<dbReference type="AlphaFoldDB" id="A0AAD6N4U9"/>
<evidence type="ECO:0000256" key="5">
    <source>
        <dbReference type="ARBA" id="ARBA00077224"/>
    </source>
</evidence>
<dbReference type="Pfam" id="PF04098">
    <property type="entry name" value="Rad52_Rad22"/>
    <property type="match status" value="1"/>
</dbReference>
<feature type="region of interest" description="Disordered" evidence="6">
    <location>
        <begin position="1"/>
        <end position="34"/>
    </location>
</feature>
<dbReference type="InterPro" id="IPR004585">
    <property type="entry name" value="DNA_recomb/repair_Rad52"/>
</dbReference>
<dbReference type="PANTHER" id="PTHR12132:SF1">
    <property type="entry name" value="DNA REPAIR PROTEIN RAD52 HOMOLOG"/>
    <property type="match status" value="1"/>
</dbReference>
<dbReference type="SUPFAM" id="SSF54768">
    <property type="entry name" value="dsRNA-binding domain-like"/>
    <property type="match status" value="1"/>
</dbReference>
<dbReference type="Gene3D" id="3.30.390.80">
    <property type="entry name" value="DNA repair protein Rad52/59/22"/>
    <property type="match status" value="1"/>
</dbReference>
<dbReference type="InterPro" id="IPR042525">
    <property type="entry name" value="Rad52_Rad59_Rad22_sf"/>
</dbReference>
<dbReference type="GO" id="GO:0006312">
    <property type="term" value="P:mitotic recombination"/>
    <property type="evidence" value="ECO:0007669"/>
    <property type="project" value="TreeGrafter"/>
</dbReference>
<comment type="caution">
    <text evidence="7">The sequence shown here is derived from an EMBL/GenBank/DDBJ whole genome shotgun (WGS) entry which is preliminary data.</text>
</comment>
<protein>
    <recommendedName>
        <fullName evidence="5">RAD52 homolog</fullName>
    </recommendedName>
</protein>
<dbReference type="GO" id="GO:0000730">
    <property type="term" value="P:DNA recombinase assembly"/>
    <property type="evidence" value="ECO:0007669"/>
    <property type="project" value="InterPro"/>
</dbReference>
<proteinExistence type="inferred from homology"/>
<dbReference type="GO" id="GO:0045002">
    <property type="term" value="P:double-strand break repair via single-strand annealing"/>
    <property type="evidence" value="ECO:0007669"/>
    <property type="project" value="InterPro"/>
</dbReference>
<evidence type="ECO:0000256" key="3">
    <source>
        <dbReference type="ARBA" id="ARBA00023172"/>
    </source>
</evidence>
<comment type="similarity">
    <text evidence="1">Belongs to the RAD52 family.</text>
</comment>
<sequence>MPATDSNIPSVGDQHRGGPANIIMPNTTGAATANPFEEPQRRINEYTAQEIATLQSRLDKKLGPEYISARPGAAGQKVHYLAADKCINLANEVFGFNGWSSSIQTIQIDFVEENPNTGKISLGLSVIMRVTLRDGTFHEDIGYGHIENCKGKAAAFEKAKKEGTTDSLKRTLRTFGNVLGNCVYDKDYVSKVTRVKAAPAKWDIEDLHRHPDFAPPVKKEQPPPPPKRVSEDDDLPLPLPVNQARNNHIGKHVPTDGDGEFGSDLFDEADFGVPDSGNPDEIVIDTEPPRQQPPVPTTGPAPQRGPAVQTGFNPAVVTPSKPERWNGSGPAGRPVPPIARQTPGAIPPPAAANGRPMPGQNPAQIIQNIRPPVPPQQQAGQNGQANNIAQPPIKRESFSGGNQEMNPPQGTPSGGFYSARAVDLLRDNPNGASAAPQFDPHAESPSIRKTAGVDHTKSVPISRPMLSNASPAPNNNSRDYVNPAVDLQRKVGAPGSGFGSPVSRGPSVSSYRPLTRPNNGSNSAAMNRSSVPPQNLNGKRPPLTDVTNANASPGANPGPPVPGPNEPKRPRVSDADSSDPRPPTQ</sequence>
<dbReference type="NCBIfam" id="TIGR00607">
    <property type="entry name" value="rad52"/>
    <property type="match status" value="1"/>
</dbReference>
<keyword evidence="4" id="KW-0234">DNA repair</keyword>
<dbReference type="GO" id="GO:0003697">
    <property type="term" value="F:single-stranded DNA binding"/>
    <property type="evidence" value="ECO:0007669"/>
    <property type="project" value="UniProtKB-ARBA"/>
</dbReference>
<feature type="compositionally biased region" description="Low complexity" evidence="6">
    <location>
        <begin position="376"/>
        <end position="392"/>
    </location>
</feature>
<feature type="compositionally biased region" description="Polar residues" evidence="6">
    <location>
        <begin position="516"/>
        <end position="537"/>
    </location>
</feature>
<keyword evidence="3" id="KW-0233">DNA recombination</keyword>
<dbReference type="EMBL" id="JAQJZL010000014">
    <property type="protein sequence ID" value="KAJ6030237.1"/>
    <property type="molecule type" value="Genomic_DNA"/>
</dbReference>
<dbReference type="FunFam" id="3.30.390.80:FF:000001">
    <property type="entry name" value="DNA repair protein RAD52 homolog"/>
    <property type="match status" value="1"/>
</dbReference>
<evidence type="ECO:0000256" key="1">
    <source>
        <dbReference type="ARBA" id="ARBA00006638"/>
    </source>
</evidence>
<evidence type="ECO:0000313" key="7">
    <source>
        <dbReference type="EMBL" id="KAJ6030237.1"/>
    </source>
</evidence>
<dbReference type="GO" id="GO:0005634">
    <property type="term" value="C:nucleus"/>
    <property type="evidence" value="ECO:0007669"/>
    <property type="project" value="InterPro"/>
</dbReference>
<organism evidence="7 8">
    <name type="scientific">Penicillium canescens</name>
    <dbReference type="NCBI Taxonomy" id="5083"/>
    <lineage>
        <taxon>Eukaryota</taxon>
        <taxon>Fungi</taxon>
        <taxon>Dikarya</taxon>
        <taxon>Ascomycota</taxon>
        <taxon>Pezizomycotina</taxon>
        <taxon>Eurotiomycetes</taxon>
        <taxon>Eurotiomycetidae</taxon>
        <taxon>Eurotiales</taxon>
        <taxon>Aspergillaceae</taxon>
        <taxon>Penicillium</taxon>
    </lineage>
</organism>
<accession>A0AAD6N4U9</accession>
<feature type="compositionally biased region" description="Low complexity" evidence="6">
    <location>
        <begin position="467"/>
        <end position="477"/>
    </location>
</feature>
<feature type="compositionally biased region" description="Low complexity" evidence="6">
    <location>
        <begin position="499"/>
        <end position="513"/>
    </location>
</feature>
<dbReference type="Proteomes" id="UP001219568">
    <property type="component" value="Unassembled WGS sequence"/>
</dbReference>
<feature type="compositionally biased region" description="Pro residues" evidence="6">
    <location>
        <begin position="290"/>
        <end position="299"/>
    </location>
</feature>
<reference evidence="7" key="1">
    <citation type="journal article" date="2023" name="IMA Fungus">
        <title>Comparative genomic study of the Penicillium genus elucidates a diverse pangenome and 15 lateral gene transfer events.</title>
        <authorList>
            <person name="Petersen C."/>
            <person name="Sorensen T."/>
            <person name="Nielsen M.R."/>
            <person name="Sondergaard T.E."/>
            <person name="Sorensen J.L."/>
            <person name="Fitzpatrick D.A."/>
            <person name="Frisvad J.C."/>
            <person name="Nielsen K.L."/>
        </authorList>
    </citation>
    <scope>NUCLEOTIDE SEQUENCE</scope>
    <source>
        <strain evidence="7">IBT 15450</strain>
    </source>
</reference>
<gene>
    <name evidence="7" type="ORF">N7460_010503</name>
</gene>
<evidence type="ECO:0000256" key="6">
    <source>
        <dbReference type="SAM" id="MobiDB-lite"/>
    </source>
</evidence>
<feature type="compositionally biased region" description="Pro residues" evidence="6">
    <location>
        <begin position="556"/>
        <end position="565"/>
    </location>
</feature>
<dbReference type="PANTHER" id="PTHR12132">
    <property type="entry name" value="DNA REPAIR AND RECOMBINATION PROTEIN RAD52, RAD59"/>
    <property type="match status" value="1"/>
</dbReference>
<reference evidence="7" key="2">
    <citation type="submission" date="2023-01" db="EMBL/GenBank/DDBJ databases">
        <authorList>
            <person name="Petersen C."/>
        </authorList>
    </citation>
    <scope>NUCLEOTIDE SEQUENCE</scope>
    <source>
        <strain evidence="7">IBT 15450</strain>
    </source>
</reference>
<keyword evidence="8" id="KW-1185">Reference proteome</keyword>
<feature type="compositionally biased region" description="Basic and acidic residues" evidence="6">
    <location>
        <begin position="206"/>
        <end position="221"/>
    </location>
</feature>
<name>A0AAD6N4U9_PENCN</name>